<protein>
    <submittedName>
        <fullName evidence="1">Uncharacterized protein</fullName>
    </submittedName>
</protein>
<dbReference type="OrthoDB" id="3402203at2"/>
<dbReference type="Pfam" id="PF19450">
    <property type="entry name" value="DUF5988"/>
    <property type="match status" value="1"/>
</dbReference>
<reference evidence="1 2" key="1">
    <citation type="submission" date="2015-01" db="EMBL/GenBank/DDBJ databases">
        <title>Sequencing and annotation of Micromonospora carbonacea strain JXNU-1 genome.</title>
        <authorList>
            <person name="Long Z."/>
            <person name="Huang Y."/>
            <person name="Jiang Y."/>
        </authorList>
    </citation>
    <scope>NUCLEOTIDE SEQUENCE [LARGE SCALE GENOMIC DNA]</scope>
    <source>
        <strain evidence="1 2">JXNU-1</strain>
    </source>
</reference>
<dbReference type="Proteomes" id="UP000032254">
    <property type="component" value="Unassembled WGS sequence"/>
</dbReference>
<dbReference type="InterPro" id="IPR046030">
    <property type="entry name" value="DUF5988"/>
</dbReference>
<dbReference type="EMBL" id="JXSX01000003">
    <property type="protein sequence ID" value="KIR62140.1"/>
    <property type="molecule type" value="Genomic_DNA"/>
</dbReference>
<dbReference type="AlphaFoldDB" id="A0A0D0WXV8"/>
<organism evidence="1 2">
    <name type="scientific">Micromonospora haikouensis</name>
    <dbReference type="NCBI Taxonomy" id="686309"/>
    <lineage>
        <taxon>Bacteria</taxon>
        <taxon>Bacillati</taxon>
        <taxon>Actinomycetota</taxon>
        <taxon>Actinomycetes</taxon>
        <taxon>Micromonosporales</taxon>
        <taxon>Micromonosporaceae</taxon>
        <taxon>Micromonospora</taxon>
    </lineage>
</organism>
<name>A0A0D0WXV8_9ACTN</name>
<sequence>MPHNLVEECRLEGGPAHLPDHLRTATVPRDGSKVKVPFHNGWEHFERIHEFTQTGAPIFRWTMRTKIAE</sequence>
<evidence type="ECO:0000313" key="1">
    <source>
        <dbReference type="EMBL" id="KIR62140.1"/>
    </source>
</evidence>
<dbReference type="RefSeq" id="WP_043967860.1">
    <property type="nucleotide sequence ID" value="NZ_CBDRIS010000055.1"/>
</dbReference>
<dbReference type="GeneID" id="301307452"/>
<comment type="caution">
    <text evidence="1">The sequence shown here is derived from an EMBL/GenBank/DDBJ whole genome shotgun (WGS) entry which is preliminary data.</text>
</comment>
<gene>
    <name evidence="1" type="ORF">TK50_25830</name>
</gene>
<proteinExistence type="predicted"/>
<evidence type="ECO:0000313" key="2">
    <source>
        <dbReference type="Proteomes" id="UP000032254"/>
    </source>
</evidence>
<dbReference type="PATRIC" id="fig|47853.6.peg.5414"/>
<keyword evidence="2" id="KW-1185">Reference proteome</keyword>
<accession>A0A0D0WXV8</accession>